<organism evidence="2 3">
    <name type="scientific">Tulasnella calospora MUT 4182</name>
    <dbReference type="NCBI Taxonomy" id="1051891"/>
    <lineage>
        <taxon>Eukaryota</taxon>
        <taxon>Fungi</taxon>
        <taxon>Dikarya</taxon>
        <taxon>Basidiomycota</taxon>
        <taxon>Agaricomycotina</taxon>
        <taxon>Agaricomycetes</taxon>
        <taxon>Cantharellales</taxon>
        <taxon>Tulasnellaceae</taxon>
        <taxon>Tulasnella</taxon>
    </lineage>
</organism>
<evidence type="ECO:0000313" key="3">
    <source>
        <dbReference type="Proteomes" id="UP000054248"/>
    </source>
</evidence>
<evidence type="ECO:0000256" key="1">
    <source>
        <dbReference type="SAM" id="Phobius"/>
    </source>
</evidence>
<keyword evidence="1" id="KW-0472">Membrane</keyword>
<dbReference type="STRING" id="1051891.A0A0C3QNJ4"/>
<keyword evidence="1" id="KW-1133">Transmembrane helix</keyword>
<keyword evidence="3" id="KW-1185">Reference proteome</keyword>
<sequence>MVQIHFPFVRVVLYATWAVFAFLLFCLCCARINYTDHSRDEKSLFNGEPFYDPSIVELLISSIFALIWIPVVLILIRKRSTHPIFARQWFELIVLSVLWMFWVGGAGAASTVWPSLSWCHHPQCRLLEAIMAFAWLGWIINTVLLFGSIIFAAKNRAWKDDLYDTWNWSKN</sequence>
<dbReference type="EMBL" id="KN822991">
    <property type="protein sequence ID" value="KIO28689.1"/>
    <property type="molecule type" value="Genomic_DNA"/>
</dbReference>
<evidence type="ECO:0008006" key="4">
    <source>
        <dbReference type="Google" id="ProtNLM"/>
    </source>
</evidence>
<feature type="transmembrane region" description="Helical" evidence="1">
    <location>
        <begin position="88"/>
        <end position="109"/>
    </location>
</feature>
<name>A0A0C3QNJ4_9AGAM</name>
<accession>A0A0C3QNJ4</accession>
<reference evidence="3" key="2">
    <citation type="submission" date="2015-01" db="EMBL/GenBank/DDBJ databases">
        <title>Evolutionary Origins and Diversification of the Mycorrhizal Mutualists.</title>
        <authorList>
            <consortium name="DOE Joint Genome Institute"/>
            <consortium name="Mycorrhizal Genomics Consortium"/>
            <person name="Kohler A."/>
            <person name="Kuo A."/>
            <person name="Nagy L.G."/>
            <person name="Floudas D."/>
            <person name="Copeland A."/>
            <person name="Barry K.W."/>
            <person name="Cichocki N."/>
            <person name="Veneault-Fourrey C."/>
            <person name="LaButti K."/>
            <person name="Lindquist E.A."/>
            <person name="Lipzen A."/>
            <person name="Lundell T."/>
            <person name="Morin E."/>
            <person name="Murat C."/>
            <person name="Riley R."/>
            <person name="Ohm R."/>
            <person name="Sun H."/>
            <person name="Tunlid A."/>
            <person name="Henrissat B."/>
            <person name="Grigoriev I.V."/>
            <person name="Hibbett D.S."/>
            <person name="Martin F."/>
        </authorList>
    </citation>
    <scope>NUCLEOTIDE SEQUENCE [LARGE SCALE GENOMIC DNA]</scope>
    <source>
        <strain evidence="3">MUT 4182</strain>
    </source>
</reference>
<dbReference type="AlphaFoldDB" id="A0A0C3QNJ4"/>
<reference evidence="2 3" key="1">
    <citation type="submission" date="2014-04" db="EMBL/GenBank/DDBJ databases">
        <authorList>
            <consortium name="DOE Joint Genome Institute"/>
            <person name="Kuo A."/>
            <person name="Girlanda M."/>
            <person name="Perotto S."/>
            <person name="Kohler A."/>
            <person name="Nagy L.G."/>
            <person name="Floudas D."/>
            <person name="Copeland A."/>
            <person name="Barry K.W."/>
            <person name="Cichocki N."/>
            <person name="Veneault-Fourrey C."/>
            <person name="LaButti K."/>
            <person name="Lindquist E.A."/>
            <person name="Lipzen A."/>
            <person name="Lundell T."/>
            <person name="Morin E."/>
            <person name="Murat C."/>
            <person name="Sun H."/>
            <person name="Tunlid A."/>
            <person name="Henrissat B."/>
            <person name="Grigoriev I.V."/>
            <person name="Hibbett D.S."/>
            <person name="Martin F."/>
            <person name="Nordberg H.P."/>
            <person name="Cantor M.N."/>
            <person name="Hua S.X."/>
        </authorList>
    </citation>
    <scope>NUCLEOTIDE SEQUENCE [LARGE SCALE GENOMIC DNA]</scope>
    <source>
        <strain evidence="2 3">MUT 4182</strain>
    </source>
</reference>
<feature type="transmembrane region" description="Helical" evidence="1">
    <location>
        <begin position="12"/>
        <end position="34"/>
    </location>
</feature>
<dbReference type="Proteomes" id="UP000054248">
    <property type="component" value="Unassembled WGS sequence"/>
</dbReference>
<feature type="transmembrane region" description="Helical" evidence="1">
    <location>
        <begin position="129"/>
        <end position="153"/>
    </location>
</feature>
<dbReference type="HOGENOM" id="CLU_095057_1_0_1"/>
<protein>
    <recommendedName>
        <fullName evidence="4">MARVEL domain-containing protein</fullName>
    </recommendedName>
</protein>
<feature type="transmembrane region" description="Helical" evidence="1">
    <location>
        <begin position="54"/>
        <end position="76"/>
    </location>
</feature>
<proteinExistence type="predicted"/>
<dbReference type="OrthoDB" id="2501127at2759"/>
<gene>
    <name evidence="2" type="ORF">M407DRAFT_242901</name>
</gene>
<evidence type="ECO:0000313" key="2">
    <source>
        <dbReference type="EMBL" id="KIO28689.1"/>
    </source>
</evidence>
<keyword evidence="1" id="KW-0812">Transmembrane</keyword>